<gene>
    <name evidence="3" type="ORF">ZIOFF_064821</name>
</gene>
<evidence type="ECO:0000259" key="2">
    <source>
        <dbReference type="PROSITE" id="PS51752"/>
    </source>
</evidence>
<dbReference type="AlphaFoldDB" id="A0A8J5KCT7"/>
<protein>
    <recommendedName>
        <fullName evidence="2">Jacalin-type lectin domain-containing protein</fullName>
    </recommendedName>
</protein>
<dbReference type="CDD" id="cd09612">
    <property type="entry name" value="Jacalin"/>
    <property type="match status" value="1"/>
</dbReference>
<keyword evidence="1" id="KW-0430">Lectin</keyword>
<keyword evidence="4" id="KW-1185">Reference proteome</keyword>
<dbReference type="GO" id="GO:0030246">
    <property type="term" value="F:carbohydrate binding"/>
    <property type="evidence" value="ECO:0007669"/>
    <property type="project" value="UniProtKB-KW"/>
</dbReference>
<proteinExistence type="predicted"/>
<evidence type="ECO:0000313" key="3">
    <source>
        <dbReference type="EMBL" id="KAG6475593.1"/>
    </source>
</evidence>
<organism evidence="3 4">
    <name type="scientific">Zingiber officinale</name>
    <name type="common">Ginger</name>
    <name type="synonym">Amomum zingiber</name>
    <dbReference type="NCBI Taxonomy" id="94328"/>
    <lineage>
        <taxon>Eukaryota</taxon>
        <taxon>Viridiplantae</taxon>
        <taxon>Streptophyta</taxon>
        <taxon>Embryophyta</taxon>
        <taxon>Tracheophyta</taxon>
        <taxon>Spermatophyta</taxon>
        <taxon>Magnoliopsida</taxon>
        <taxon>Liliopsida</taxon>
        <taxon>Zingiberales</taxon>
        <taxon>Zingiberaceae</taxon>
        <taxon>Zingiber</taxon>
    </lineage>
</organism>
<feature type="domain" description="Jacalin-type lectin" evidence="2">
    <location>
        <begin position="29"/>
        <end position="178"/>
    </location>
</feature>
<evidence type="ECO:0000256" key="1">
    <source>
        <dbReference type="ARBA" id="ARBA00022734"/>
    </source>
</evidence>
<dbReference type="Gene3D" id="2.100.10.30">
    <property type="entry name" value="Jacalin-like lectin domain"/>
    <property type="match status" value="1"/>
</dbReference>
<dbReference type="EMBL" id="JACMSC010000018">
    <property type="protein sequence ID" value="KAG6475593.1"/>
    <property type="molecule type" value="Genomic_DNA"/>
</dbReference>
<dbReference type="InterPro" id="IPR033734">
    <property type="entry name" value="Jacalin-like_lectin_dom_plant"/>
</dbReference>
<sequence length="202" mass="22809">MEVRQFSASGTKEQTVSTMEVKILNGKIIVKLGTKRDLLDVTSANWDELSGDGRVKQILITYSQDAINSIQIAYEQNEKLKLTPRHGGDGDNLYAVSYLQMGLRFNEHFTSVRGYFGVTKSTNYTVIRSLRFDTNLGSFGPFGSEEGTPFSFNLHNFCGFHGCSNSKYLTAIEVHLDISNLIRFQYPTEPNDARRPSLYQTR</sequence>
<dbReference type="PANTHER" id="PTHR47293:SF15">
    <property type="entry name" value="JACALIN-RELATED LECTIN 19"/>
    <property type="match status" value="1"/>
</dbReference>
<dbReference type="InterPro" id="IPR036404">
    <property type="entry name" value="Jacalin-like_lectin_dom_sf"/>
</dbReference>
<evidence type="ECO:0000313" key="4">
    <source>
        <dbReference type="Proteomes" id="UP000734854"/>
    </source>
</evidence>
<dbReference type="InterPro" id="IPR001229">
    <property type="entry name" value="Jacalin-like_lectin_dom"/>
</dbReference>
<dbReference type="Pfam" id="PF01419">
    <property type="entry name" value="Jacalin"/>
    <property type="match status" value="1"/>
</dbReference>
<dbReference type="PROSITE" id="PS51752">
    <property type="entry name" value="JACALIN_LECTIN"/>
    <property type="match status" value="1"/>
</dbReference>
<dbReference type="PANTHER" id="PTHR47293">
    <property type="entry name" value="JACALIN-RELATED LECTIN 3"/>
    <property type="match status" value="1"/>
</dbReference>
<dbReference type="SUPFAM" id="SSF51101">
    <property type="entry name" value="Mannose-binding lectins"/>
    <property type="match status" value="1"/>
</dbReference>
<dbReference type="Proteomes" id="UP000734854">
    <property type="component" value="Unassembled WGS sequence"/>
</dbReference>
<reference evidence="3 4" key="1">
    <citation type="submission" date="2020-08" db="EMBL/GenBank/DDBJ databases">
        <title>Plant Genome Project.</title>
        <authorList>
            <person name="Zhang R.-G."/>
        </authorList>
    </citation>
    <scope>NUCLEOTIDE SEQUENCE [LARGE SCALE GENOMIC DNA]</scope>
    <source>
        <tissue evidence="3">Rhizome</tissue>
    </source>
</reference>
<accession>A0A8J5KCT7</accession>
<dbReference type="SMART" id="SM00915">
    <property type="entry name" value="Jacalin"/>
    <property type="match status" value="1"/>
</dbReference>
<name>A0A8J5KCT7_ZINOF</name>
<comment type="caution">
    <text evidence="3">The sequence shown here is derived from an EMBL/GenBank/DDBJ whole genome shotgun (WGS) entry which is preliminary data.</text>
</comment>